<organism evidence="2 3">
    <name type="scientific">Pyruvatibacter mobilis</name>
    <dbReference type="NCBI Taxonomy" id="1712261"/>
    <lineage>
        <taxon>Bacteria</taxon>
        <taxon>Pseudomonadati</taxon>
        <taxon>Pseudomonadota</taxon>
        <taxon>Alphaproteobacteria</taxon>
        <taxon>Hyphomicrobiales</taxon>
        <taxon>Parvibaculaceae</taxon>
        <taxon>Pyruvatibacter</taxon>
    </lineage>
</organism>
<dbReference type="Gene3D" id="3.10.180.10">
    <property type="entry name" value="2,3-Dihydroxybiphenyl 1,2-Dioxygenase, domain 1"/>
    <property type="match status" value="1"/>
</dbReference>
<gene>
    <name evidence="2" type="ORF">GTQ45_11720</name>
</gene>
<dbReference type="RefSeq" id="WP_160588469.1">
    <property type="nucleotide sequence ID" value="NZ_BMHN01000001.1"/>
</dbReference>
<evidence type="ECO:0000259" key="1">
    <source>
        <dbReference type="PROSITE" id="PS51819"/>
    </source>
</evidence>
<keyword evidence="3" id="KW-1185">Reference proteome</keyword>
<evidence type="ECO:0000313" key="2">
    <source>
        <dbReference type="EMBL" id="NBG96401.1"/>
    </source>
</evidence>
<dbReference type="SUPFAM" id="SSF54593">
    <property type="entry name" value="Glyoxalase/Bleomycin resistance protein/Dihydroxybiphenyl dioxygenase"/>
    <property type="match status" value="1"/>
</dbReference>
<dbReference type="InterPro" id="IPR029068">
    <property type="entry name" value="Glyas_Bleomycin-R_OHBP_Dase"/>
</dbReference>
<name>A0A845QEE3_9HYPH</name>
<dbReference type="OrthoDB" id="4725692at2"/>
<accession>A0A845QEE3</accession>
<dbReference type="InterPro" id="IPR004360">
    <property type="entry name" value="Glyas_Fos-R_dOase_dom"/>
</dbReference>
<proteinExistence type="predicted"/>
<dbReference type="Pfam" id="PF00903">
    <property type="entry name" value="Glyoxalase"/>
    <property type="match status" value="1"/>
</dbReference>
<dbReference type="CDD" id="cd06587">
    <property type="entry name" value="VOC"/>
    <property type="match status" value="1"/>
</dbReference>
<dbReference type="EMBL" id="WXYQ01000007">
    <property type="protein sequence ID" value="NBG96401.1"/>
    <property type="molecule type" value="Genomic_DNA"/>
</dbReference>
<dbReference type="InterPro" id="IPR037523">
    <property type="entry name" value="VOC_core"/>
</dbReference>
<dbReference type="GeneID" id="300655553"/>
<evidence type="ECO:0000313" key="3">
    <source>
        <dbReference type="Proteomes" id="UP000470384"/>
    </source>
</evidence>
<dbReference type="PROSITE" id="PS51819">
    <property type="entry name" value="VOC"/>
    <property type="match status" value="1"/>
</dbReference>
<sequence>MQLAKNSLDVGLFTNAPEEVSAFWCEHAHVQFDHVLPVSRQVRQHRHTLDGAVLKINHAKDPLPPRGTAGYLRLLVACPDAAEPETMTDPDGNELVRWPAGRDGINHWALELATLSVDAFMAFYRDAVGLPVDETMPCAVACGQSRIVGRITSDVPDRADNDVMMRPGLRYSTIQVFDVDAEYARIVGHDPAYGAQEPKTLGKTARIAFIRDPFGNWIELSQRASLTGPLPE</sequence>
<dbReference type="Proteomes" id="UP000470384">
    <property type="component" value="Unassembled WGS sequence"/>
</dbReference>
<comment type="caution">
    <text evidence="2">The sequence shown here is derived from an EMBL/GenBank/DDBJ whole genome shotgun (WGS) entry which is preliminary data.</text>
</comment>
<dbReference type="AlphaFoldDB" id="A0A845QEE3"/>
<feature type="domain" description="VOC" evidence="1">
    <location>
        <begin position="104"/>
        <end position="223"/>
    </location>
</feature>
<reference evidence="2 3" key="1">
    <citation type="journal article" date="2016" name="Int. J. Syst. Evol. Microbiol.">
        <title>Pyruvatibacter mobilis gen. nov., sp. nov., a marine bacterium from the culture broth of Picochlorum sp. 122.</title>
        <authorList>
            <person name="Wang G."/>
            <person name="Tang M."/>
            <person name="Wu H."/>
            <person name="Dai S."/>
            <person name="Li T."/>
            <person name="Chen C."/>
            <person name="He H."/>
            <person name="Fan J."/>
            <person name="Xiang W."/>
            <person name="Li X."/>
        </authorList>
    </citation>
    <scope>NUCLEOTIDE SEQUENCE [LARGE SCALE GENOMIC DNA]</scope>
    <source>
        <strain evidence="2 3">GYP-11</strain>
    </source>
</reference>
<protein>
    <submittedName>
        <fullName evidence="2">VOC family protein</fullName>
    </submittedName>
</protein>